<feature type="domain" description="F-box" evidence="1">
    <location>
        <begin position="13"/>
        <end position="47"/>
    </location>
</feature>
<accession>A0A5C3MLX8</accession>
<gene>
    <name evidence="2" type="ORF">BDQ12DRAFT_732876</name>
</gene>
<dbReference type="Pfam" id="PF00646">
    <property type="entry name" value="F-box"/>
    <property type="match status" value="1"/>
</dbReference>
<name>A0A5C3MLX8_9AGAR</name>
<dbReference type="Proteomes" id="UP000308652">
    <property type="component" value="Unassembled WGS sequence"/>
</dbReference>
<protein>
    <recommendedName>
        <fullName evidence="1">F-box domain-containing protein</fullName>
    </recommendedName>
</protein>
<organism evidence="2 3">
    <name type="scientific">Crucibulum laeve</name>
    <dbReference type="NCBI Taxonomy" id="68775"/>
    <lineage>
        <taxon>Eukaryota</taxon>
        <taxon>Fungi</taxon>
        <taxon>Dikarya</taxon>
        <taxon>Basidiomycota</taxon>
        <taxon>Agaricomycotina</taxon>
        <taxon>Agaricomycetes</taxon>
        <taxon>Agaricomycetidae</taxon>
        <taxon>Agaricales</taxon>
        <taxon>Agaricineae</taxon>
        <taxon>Nidulariaceae</taxon>
        <taxon>Crucibulum</taxon>
    </lineage>
</organism>
<dbReference type="InterPro" id="IPR036047">
    <property type="entry name" value="F-box-like_dom_sf"/>
</dbReference>
<dbReference type="OrthoDB" id="3037258at2759"/>
<evidence type="ECO:0000259" key="1">
    <source>
        <dbReference type="PROSITE" id="PS50181"/>
    </source>
</evidence>
<dbReference type="EMBL" id="ML213593">
    <property type="protein sequence ID" value="TFK42161.1"/>
    <property type="molecule type" value="Genomic_DNA"/>
</dbReference>
<proteinExistence type="predicted"/>
<dbReference type="AlphaFoldDB" id="A0A5C3MLX8"/>
<dbReference type="SUPFAM" id="SSF81383">
    <property type="entry name" value="F-box domain"/>
    <property type="match status" value="1"/>
</dbReference>
<sequence length="609" mass="69012">MILHSKSVKSTSPVTLSSLPDEVLVKIIDDLQPISLYILSLLTKRFHYFCLPIFFLRHDIQDPSFEATFTIPPGPSSSSLQPQHTLQSTTSAVKHFDVLAALHIALFVKSIQKLSITFPHPCIHAKRMINFLRRVRKLVNKLSFVGEVTFIHSSPFYDSEYFEAYSELDGIQVASSMRDMAREFGILADTLMRKSCSAVTLGGTAAQSSTYKYWCRTPRTALGWPVSIFKLLTYRIRSRNTMLSGRGWEFIVSDQREMELIRQTISPASHTTQSTLCTLIIEDASNLFFPPFSSWTFGILQSASITNLTISNILLDGFMWKLILPAISKAVPALRTCTITKCCFIYVEHMLRFISEISTVASLTLRQVVGLENVPQGASIFWAPSNINLMPELTFISAPLDWLLKILRGNQKRPALEHIQIQPLMSHLVWVHFEAISIALPGLIRRINEISNPNPVMISFLTPEKYSFQIITPIIYPTCFASQFTPTDLEEEVSSPYITPFGIADAYRWKKYYNTSRGVLDFVQEVKVTLPASVESETGIEQKLLLDWIRLFPFIKRLDISTNPESMESIKIFLDTLSTSEFSYLSSVFIDSVVHTKRSQDCQWQPALG</sequence>
<evidence type="ECO:0000313" key="2">
    <source>
        <dbReference type="EMBL" id="TFK42161.1"/>
    </source>
</evidence>
<dbReference type="InterPro" id="IPR001810">
    <property type="entry name" value="F-box_dom"/>
</dbReference>
<evidence type="ECO:0000313" key="3">
    <source>
        <dbReference type="Proteomes" id="UP000308652"/>
    </source>
</evidence>
<keyword evidence="3" id="KW-1185">Reference proteome</keyword>
<dbReference type="PROSITE" id="PS50181">
    <property type="entry name" value="FBOX"/>
    <property type="match status" value="1"/>
</dbReference>
<reference evidence="2 3" key="1">
    <citation type="journal article" date="2019" name="Nat. Ecol. Evol.">
        <title>Megaphylogeny resolves global patterns of mushroom evolution.</title>
        <authorList>
            <person name="Varga T."/>
            <person name="Krizsan K."/>
            <person name="Foldi C."/>
            <person name="Dima B."/>
            <person name="Sanchez-Garcia M."/>
            <person name="Sanchez-Ramirez S."/>
            <person name="Szollosi G.J."/>
            <person name="Szarkandi J.G."/>
            <person name="Papp V."/>
            <person name="Albert L."/>
            <person name="Andreopoulos W."/>
            <person name="Angelini C."/>
            <person name="Antonin V."/>
            <person name="Barry K.W."/>
            <person name="Bougher N.L."/>
            <person name="Buchanan P."/>
            <person name="Buyck B."/>
            <person name="Bense V."/>
            <person name="Catcheside P."/>
            <person name="Chovatia M."/>
            <person name="Cooper J."/>
            <person name="Damon W."/>
            <person name="Desjardin D."/>
            <person name="Finy P."/>
            <person name="Geml J."/>
            <person name="Haridas S."/>
            <person name="Hughes K."/>
            <person name="Justo A."/>
            <person name="Karasinski D."/>
            <person name="Kautmanova I."/>
            <person name="Kiss B."/>
            <person name="Kocsube S."/>
            <person name="Kotiranta H."/>
            <person name="LaButti K.M."/>
            <person name="Lechner B.E."/>
            <person name="Liimatainen K."/>
            <person name="Lipzen A."/>
            <person name="Lukacs Z."/>
            <person name="Mihaltcheva S."/>
            <person name="Morgado L.N."/>
            <person name="Niskanen T."/>
            <person name="Noordeloos M.E."/>
            <person name="Ohm R.A."/>
            <person name="Ortiz-Santana B."/>
            <person name="Ovrebo C."/>
            <person name="Racz N."/>
            <person name="Riley R."/>
            <person name="Savchenko A."/>
            <person name="Shiryaev A."/>
            <person name="Soop K."/>
            <person name="Spirin V."/>
            <person name="Szebenyi C."/>
            <person name="Tomsovsky M."/>
            <person name="Tulloss R.E."/>
            <person name="Uehling J."/>
            <person name="Grigoriev I.V."/>
            <person name="Vagvolgyi C."/>
            <person name="Papp T."/>
            <person name="Martin F.M."/>
            <person name="Miettinen O."/>
            <person name="Hibbett D.S."/>
            <person name="Nagy L.G."/>
        </authorList>
    </citation>
    <scope>NUCLEOTIDE SEQUENCE [LARGE SCALE GENOMIC DNA]</scope>
    <source>
        <strain evidence="2 3">CBS 166.37</strain>
    </source>
</reference>